<organism evidence="2 3">
    <name type="scientific">Paramecium tetraurelia</name>
    <dbReference type="NCBI Taxonomy" id="5888"/>
    <lineage>
        <taxon>Eukaryota</taxon>
        <taxon>Sar</taxon>
        <taxon>Alveolata</taxon>
        <taxon>Ciliophora</taxon>
        <taxon>Intramacronucleata</taxon>
        <taxon>Oligohymenophorea</taxon>
        <taxon>Peniculida</taxon>
        <taxon>Parameciidae</taxon>
        <taxon>Paramecium</taxon>
    </lineage>
</organism>
<evidence type="ECO:0000313" key="3">
    <source>
        <dbReference type="Proteomes" id="UP000000600"/>
    </source>
</evidence>
<proteinExistence type="predicted"/>
<evidence type="ECO:0000313" key="2">
    <source>
        <dbReference type="EMBL" id="CAK69200.1"/>
    </source>
</evidence>
<keyword evidence="3" id="KW-1185">Reference proteome</keyword>
<dbReference type="InParanoid" id="A0CEI3"/>
<feature type="compositionally biased region" description="Polar residues" evidence="1">
    <location>
        <begin position="1"/>
        <end position="22"/>
    </location>
</feature>
<feature type="region of interest" description="Disordered" evidence="1">
    <location>
        <begin position="61"/>
        <end position="86"/>
    </location>
</feature>
<feature type="region of interest" description="Disordered" evidence="1">
    <location>
        <begin position="1"/>
        <end position="26"/>
    </location>
</feature>
<sequence>MRNLQKVNQKTQTNQENKINNKQLKKSKQEIDQLYEESVKQSQENLKITVKVADKAVQQMEENVKSSNANDHKKGFLTLSKQEKEKRKKINKEIELIKEIFWNAIQNEPLYCKCQQPSFVSMVMCDNQL</sequence>
<dbReference type="Proteomes" id="UP000000600">
    <property type="component" value="Unassembled WGS sequence"/>
</dbReference>
<reference evidence="2 3" key="1">
    <citation type="journal article" date="2006" name="Nature">
        <title>Global trends of whole-genome duplications revealed by the ciliate Paramecium tetraurelia.</title>
        <authorList>
            <consortium name="Genoscope"/>
            <person name="Aury J.-M."/>
            <person name="Jaillon O."/>
            <person name="Duret L."/>
            <person name="Noel B."/>
            <person name="Jubin C."/>
            <person name="Porcel B.M."/>
            <person name="Segurens B."/>
            <person name="Daubin V."/>
            <person name="Anthouard V."/>
            <person name="Aiach N."/>
            <person name="Arnaiz O."/>
            <person name="Billaut A."/>
            <person name="Beisson J."/>
            <person name="Blanc I."/>
            <person name="Bouhouche K."/>
            <person name="Camara F."/>
            <person name="Duharcourt S."/>
            <person name="Guigo R."/>
            <person name="Gogendeau D."/>
            <person name="Katinka M."/>
            <person name="Keller A.-M."/>
            <person name="Kissmehl R."/>
            <person name="Klotz C."/>
            <person name="Koll F."/>
            <person name="Le Moue A."/>
            <person name="Lepere C."/>
            <person name="Malinsky S."/>
            <person name="Nowacki M."/>
            <person name="Nowak J.K."/>
            <person name="Plattner H."/>
            <person name="Poulain J."/>
            <person name="Ruiz F."/>
            <person name="Serrano V."/>
            <person name="Zagulski M."/>
            <person name="Dessen P."/>
            <person name="Betermier M."/>
            <person name="Weissenbach J."/>
            <person name="Scarpelli C."/>
            <person name="Schachter V."/>
            <person name="Sperling L."/>
            <person name="Meyer E."/>
            <person name="Cohen J."/>
            <person name="Wincker P."/>
        </authorList>
    </citation>
    <scope>NUCLEOTIDE SEQUENCE [LARGE SCALE GENOMIC DNA]</scope>
    <source>
        <strain evidence="2 3">Stock d4-2</strain>
    </source>
</reference>
<dbReference type="HOGENOM" id="CLU_1953021_0_0_1"/>
<dbReference type="RefSeq" id="XP_001436597.1">
    <property type="nucleotide sequence ID" value="XM_001436560.1"/>
</dbReference>
<dbReference type="InterPro" id="IPR013083">
    <property type="entry name" value="Znf_RING/FYVE/PHD"/>
</dbReference>
<name>A0CEI3_PARTE</name>
<protein>
    <submittedName>
        <fullName evidence="2">Uncharacterized protein</fullName>
    </submittedName>
</protein>
<accession>A0CEI3</accession>
<dbReference type="AlphaFoldDB" id="A0CEI3"/>
<gene>
    <name evidence="2" type="ORF">GSPATT00037638001</name>
</gene>
<dbReference type="OMA" id="EPLYCKC"/>
<dbReference type="EMBL" id="CT868065">
    <property type="protein sequence ID" value="CAK69200.1"/>
    <property type="molecule type" value="Genomic_DNA"/>
</dbReference>
<dbReference type="GeneID" id="5022382"/>
<dbReference type="KEGG" id="ptm:GSPATT00037638001"/>
<evidence type="ECO:0000256" key="1">
    <source>
        <dbReference type="SAM" id="MobiDB-lite"/>
    </source>
</evidence>
<dbReference type="Gene3D" id="3.30.40.10">
    <property type="entry name" value="Zinc/RING finger domain, C3HC4 (zinc finger)"/>
    <property type="match status" value="1"/>
</dbReference>